<gene>
    <name evidence="3" type="ORF">GCM10010334_02620</name>
</gene>
<sequence length="52" mass="5293">MTSRLPFLAAALLAGAFALALAPAAYVQADTPGGDGPFTEHEPDELRAPILG</sequence>
<keyword evidence="2" id="KW-0732">Signal</keyword>
<feature type="chain" id="PRO_5038124034" evidence="2">
    <location>
        <begin position="30"/>
        <end position="52"/>
    </location>
</feature>
<evidence type="ECO:0000256" key="2">
    <source>
        <dbReference type="SAM" id="SignalP"/>
    </source>
</evidence>
<feature type="region of interest" description="Disordered" evidence="1">
    <location>
        <begin position="31"/>
        <end position="52"/>
    </location>
</feature>
<feature type="compositionally biased region" description="Basic and acidic residues" evidence="1">
    <location>
        <begin position="38"/>
        <end position="52"/>
    </location>
</feature>
<reference evidence="3" key="1">
    <citation type="journal article" date="2014" name="Int. J. Syst. Evol. Microbiol.">
        <title>Complete genome sequence of Corynebacterium casei LMG S-19264T (=DSM 44701T), isolated from a smear-ripened cheese.</title>
        <authorList>
            <consortium name="US DOE Joint Genome Institute (JGI-PGF)"/>
            <person name="Walter F."/>
            <person name="Albersmeier A."/>
            <person name="Kalinowski J."/>
            <person name="Ruckert C."/>
        </authorList>
    </citation>
    <scope>NUCLEOTIDE SEQUENCE</scope>
    <source>
        <strain evidence="3">JCM 4637</strain>
    </source>
</reference>
<feature type="signal peptide" evidence="2">
    <location>
        <begin position="1"/>
        <end position="29"/>
    </location>
</feature>
<evidence type="ECO:0000313" key="4">
    <source>
        <dbReference type="Proteomes" id="UP000638353"/>
    </source>
</evidence>
<protein>
    <submittedName>
        <fullName evidence="3">Uncharacterized protein</fullName>
    </submittedName>
</protein>
<evidence type="ECO:0000256" key="1">
    <source>
        <dbReference type="SAM" id="MobiDB-lite"/>
    </source>
</evidence>
<dbReference type="AlphaFoldDB" id="A0A919C7B6"/>
<name>A0A919C7B6_9ACTN</name>
<organism evidence="3 4">
    <name type="scientific">Streptomyces finlayi</name>
    <dbReference type="NCBI Taxonomy" id="67296"/>
    <lineage>
        <taxon>Bacteria</taxon>
        <taxon>Bacillati</taxon>
        <taxon>Actinomycetota</taxon>
        <taxon>Actinomycetes</taxon>
        <taxon>Kitasatosporales</taxon>
        <taxon>Streptomycetaceae</taxon>
        <taxon>Streptomyces</taxon>
    </lineage>
</organism>
<dbReference type="Proteomes" id="UP000638353">
    <property type="component" value="Unassembled WGS sequence"/>
</dbReference>
<reference evidence="3" key="2">
    <citation type="submission" date="2020-09" db="EMBL/GenBank/DDBJ databases">
        <authorList>
            <person name="Sun Q."/>
            <person name="Ohkuma M."/>
        </authorList>
    </citation>
    <scope>NUCLEOTIDE SEQUENCE</scope>
    <source>
        <strain evidence="3">JCM 4637</strain>
    </source>
</reference>
<accession>A0A919C7B6</accession>
<proteinExistence type="predicted"/>
<dbReference type="EMBL" id="BMVC01000001">
    <property type="protein sequence ID" value="GHC77851.1"/>
    <property type="molecule type" value="Genomic_DNA"/>
</dbReference>
<evidence type="ECO:0000313" key="3">
    <source>
        <dbReference type="EMBL" id="GHC77851.1"/>
    </source>
</evidence>
<comment type="caution">
    <text evidence="3">The sequence shown here is derived from an EMBL/GenBank/DDBJ whole genome shotgun (WGS) entry which is preliminary data.</text>
</comment>
<dbReference type="RefSeq" id="WP_189820787.1">
    <property type="nucleotide sequence ID" value="NZ_BMVC01000001.1"/>
</dbReference>